<keyword evidence="1" id="KW-0805">Transcription regulation</keyword>
<keyword evidence="2" id="KW-0238">DNA-binding</keyword>
<evidence type="ECO:0000256" key="2">
    <source>
        <dbReference type="ARBA" id="ARBA00023125"/>
    </source>
</evidence>
<dbReference type="InterPro" id="IPR037923">
    <property type="entry name" value="HTH-like"/>
</dbReference>
<dbReference type="EMBL" id="JAGGKG010000002">
    <property type="protein sequence ID" value="MBP1904091.1"/>
    <property type="molecule type" value="Genomic_DNA"/>
</dbReference>
<dbReference type="PANTHER" id="PTHR43280:SF28">
    <property type="entry name" value="HTH-TYPE TRANSCRIPTIONAL ACTIVATOR RHAS"/>
    <property type="match status" value="1"/>
</dbReference>
<keyword evidence="3" id="KW-0804">Transcription</keyword>
<sequence>MELAELVNHNHLIPEVILFVDRKCFADWSIAQAKIDFHDLTFVVSGKACYYINGKKHIVEAGDLLYIPEGCSREAYTFEESPMHCYPFNFYWAAPYNHVQLPFEHVMKKMITKEILDHIRDFKQVWMNRGPFYTFQARALFELILHRLLSSHHMLAMDTIDPRIKKATYYITEHYYEEITVKSLAEQANLNPIYFGKLFREATGSTCKEYVNRIRINNAEMMLSSGDFNVSETAERCGFHDISYFSNLFKQIKGYSPSSIRKNL</sequence>
<evidence type="ECO:0000313" key="6">
    <source>
        <dbReference type="Proteomes" id="UP001519272"/>
    </source>
</evidence>
<dbReference type="Gene3D" id="2.60.120.10">
    <property type="entry name" value="Jelly Rolls"/>
    <property type="match status" value="1"/>
</dbReference>
<evidence type="ECO:0000256" key="3">
    <source>
        <dbReference type="ARBA" id="ARBA00023163"/>
    </source>
</evidence>
<evidence type="ECO:0000259" key="4">
    <source>
        <dbReference type="PROSITE" id="PS01124"/>
    </source>
</evidence>
<dbReference type="Proteomes" id="UP001519272">
    <property type="component" value="Unassembled WGS sequence"/>
</dbReference>
<dbReference type="PANTHER" id="PTHR43280">
    <property type="entry name" value="ARAC-FAMILY TRANSCRIPTIONAL REGULATOR"/>
    <property type="match status" value="1"/>
</dbReference>
<gene>
    <name evidence="5" type="ORF">J2Z32_000708</name>
</gene>
<dbReference type="InterPro" id="IPR018062">
    <property type="entry name" value="HTH_AraC-typ_CS"/>
</dbReference>
<dbReference type="RefSeq" id="WP_210087766.1">
    <property type="nucleotide sequence ID" value="NZ_JAGGKG010000002.1"/>
</dbReference>
<dbReference type="InterPro" id="IPR018060">
    <property type="entry name" value="HTH_AraC"/>
</dbReference>
<dbReference type="InterPro" id="IPR020449">
    <property type="entry name" value="Tscrpt_reg_AraC-type_HTH"/>
</dbReference>
<accession>A0ABS4FNC9</accession>
<dbReference type="SUPFAM" id="SSF46689">
    <property type="entry name" value="Homeodomain-like"/>
    <property type="match status" value="2"/>
</dbReference>
<dbReference type="PRINTS" id="PR00032">
    <property type="entry name" value="HTHARAC"/>
</dbReference>
<dbReference type="InterPro" id="IPR009057">
    <property type="entry name" value="Homeodomain-like_sf"/>
</dbReference>
<proteinExistence type="predicted"/>
<evidence type="ECO:0000313" key="5">
    <source>
        <dbReference type="EMBL" id="MBP1904091.1"/>
    </source>
</evidence>
<feature type="domain" description="HTH araC/xylS-type" evidence="4">
    <location>
        <begin position="165"/>
        <end position="263"/>
    </location>
</feature>
<dbReference type="SMART" id="SM00342">
    <property type="entry name" value="HTH_ARAC"/>
    <property type="match status" value="1"/>
</dbReference>
<dbReference type="SUPFAM" id="SSF51215">
    <property type="entry name" value="Regulatory protein AraC"/>
    <property type="match status" value="1"/>
</dbReference>
<dbReference type="Gene3D" id="1.10.10.60">
    <property type="entry name" value="Homeodomain-like"/>
    <property type="match status" value="2"/>
</dbReference>
<keyword evidence="6" id="KW-1185">Reference proteome</keyword>
<protein>
    <submittedName>
        <fullName evidence="5">AraC-like DNA-binding protein</fullName>
    </submittedName>
</protein>
<dbReference type="InterPro" id="IPR014710">
    <property type="entry name" value="RmlC-like_jellyroll"/>
</dbReference>
<evidence type="ECO:0000256" key="1">
    <source>
        <dbReference type="ARBA" id="ARBA00023015"/>
    </source>
</evidence>
<comment type="caution">
    <text evidence="5">The sequence shown here is derived from an EMBL/GenBank/DDBJ whole genome shotgun (WGS) entry which is preliminary data.</text>
</comment>
<dbReference type="Pfam" id="PF12833">
    <property type="entry name" value="HTH_18"/>
    <property type="match status" value="1"/>
</dbReference>
<dbReference type="PROSITE" id="PS01124">
    <property type="entry name" value="HTH_ARAC_FAMILY_2"/>
    <property type="match status" value="1"/>
</dbReference>
<reference evidence="5 6" key="1">
    <citation type="submission" date="2021-03" db="EMBL/GenBank/DDBJ databases">
        <title>Genomic Encyclopedia of Type Strains, Phase IV (KMG-IV): sequencing the most valuable type-strain genomes for metagenomic binning, comparative biology and taxonomic classification.</title>
        <authorList>
            <person name="Goeker M."/>
        </authorList>
    </citation>
    <scope>NUCLEOTIDE SEQUENCE [LARGE SCALE GENOMIC DNA]</scope>
    <source>
        <strain evidence="5 6">DSM 14349</strain>
    </source>
</reference>
<dbReference type="PROSITE" id="PS00041">
    <property type="entry name" value="HTH_ARAC_FAMILY_1"/>
    <property type="match status" value="1"/>
</dbReference>
<organism evidence="5 6">
    <name type="scientific">Paenibacillus turicensis</name>
    <dbReference type="NCBI Taxonomy" id="160487"/>
    <lineage>
        <taxon>Bacteria</taxon>
        <taxon>Bacillati</taxon>
        <taxon>Bacillota</taxon>
        <taxon>Bacilli</taxon>
        <taxon>Bacillales</taxon>
        <taxon>Paenibacillaceae</taxon>
        <taxon>Paenibacillus</taxon>
    </lineage>
</organism>
<name>A0ABS4FNC9_9BACL</name>